<protein>
    <submittedName>
        <fullName evidence="2">SOUL family heme-binding protein</fullName>
    </submittedName>
</protein>
<dbReference type="RefSeq" id="WP_377352365.1">
    <property type="nucleotide sequence ID" value="NZ_JBHTLQ010000004.1"/>
</dbReference>
<keyword evidence="1" id="KW-0732">Signal</keyword>
<gene>
    <name evidence="2" type="ORF">ACFQ27_02835</name>
</gene>
<sequence length="205" mass="22614">MRSLLAVLILTASLIGGPAMAIEQPKHQVERAEGKFELRRYAPYVVAEVEVGGDQKQAVQAGFRKLAGYIFGANQGRAKIAMTAPVAQARKGEKIAMTAPVAQTSDTAGRWTIQFMMPSAYRLDTLPHPNDPDVRFRQEPARRKAVLTYSGVANAKNFAERTAELEGWIATKGLKARSGATLAQYDPPWTPWFMRRNEVQIEVGD</sequence>
<evidence type="ECO:0000313" key="2">
    <source>
        <dbReference type="EMBL" id="MFD1189502.1"/>
    </source>
</evidence>
<dbReference type="Pfam" id="PF04832">
    <property type="entry name" value="SOUL"/>
    <property type="match status" value="1"/>
</dbReference>
<evidence type="ECO:0000313" key="3">
    <source>
        <dbReference type="Proteomes" id="UP001597216"/>
    </source>
</evidence>
<feature type="chain" id="PRO_5047030172" evidence="1">
    <location>
        <begin position="22"/>
        <end position="205"/>
    </location>
</feature>
<dbReference type="PANTHER" id="PTHR11220:SF58">
    <property type="entry name" value="SOUL HEME-BINDING FAMILY PROTEIN"/>
    <property type="match status" value="1"/>
</dbReference>
<evidence type="ECO:0000256" key="1">
    <source>
        <dbReference type="SAM" id="SignalP"/>
    </source>
</evidence>
<dbReference type="SUPFAM" id="SSF55136">
    <property type="entry name" value="Probable bacterial effector-binding domain"/>
    <property type="match status" value="1"/>
</dbReference>
<dbReference type="InterPro" id="IPR011256">
    <property type="entry name" value="Reg_factor_effector_dom_sf"/>
</dbReference>
<dbReference type="Proteomes" id="UP001597216">
    <property type="component" value="Unassembled WGS sequence"/>
</dbReference>
<feature type="signal peptide" evidence="1">
    <location>
        <begin position="1"/>
        <end position="21"/>
    </location>
</feature>
<dbReference type="EMBL" id="JBHTLQ010000004">
    <property type="protein sequence ID" value="MFD1189502.1"/>
    <property type="molecule type" value="Genomic_DNA"/>
</dbReference>
<accession>A0ABW3SXA8</accession>
<reference evidence="3" key="1">
    <citation type="journal article" date="2019" name="Int. J. Syst. Evol. Microbiol.">
        <title>The Global Catalogue of Microorganisms (GCM) 10K type strain sequencing project: providing services to taxonomists for standard genome sequencing and annotation.</title>
        <authorList>
            <consortium name="The Broad Institute Genomics Platform"/>
            <consortium name="The Broad Institute Genome Sequencing Center for Infectious Disease"/>
            <person name="Wu L."/>
            <person name="Ma J."/>
        </authorList>
    </citation>
    <scope>NUCLEOTIDE SEQUENCE [LARGE SCALE GENOMIC DNA]</scope>
    <source>
        <strain evidence="3">CCUG 55074</strain>
    </source>
</reference>
<keyword evidence="3" id="KW-1185">Reference proteome</keyword>
<dbReference type="PANTHER" id="PTHR11220">
    <property type="entry name" value="HEME-BINDING PROTEIN-RELATED"/>
    <property type="match status" value="1"/>
</dbReference>
<comment type="caution">
    <text evidence="2">The sequence shown here is derived from an EMBL/GenBank/DDBJ whole genome shotgun (WGS) entry which is preliminary data.</text>
</comment>
<dbReference type="Gene3D" id="3.20.80.10">
    <property type="entry name" value="Regulatory factor, effector binding domain"/>
    <property type="match status" value="2"/>
</dbReference>
<name>A0ABW3SXA8_9CAUL</name>
<organism evidence="2 3">
    <name type="scientific">Phenylobacterium conjunctum</name>
    <dbReference type="NCBI Taxonomy" id="1298959"/>
    <lineage>
        <taxon>Bacteria</taxon>
        <taxon>Pseudomonadati</taxon>
        <taxon>Pseudomonadota</taxon>
        <taxon>Alphaproteobacteria</taxon>
        <taxon>Caulobacterales</taxon>
        <taxon>Caulobacteraceae</taxon>
        <taxon>Phenylobacterium</taxon>
    </lineage>
</organism>
<dbReference type="InterPro" id="IPR006917">
    <property type="entry name" value="SOUL_heme-bd"/>
</dbReference>
<proteinExistence type="predicted"/>